<accession>A0A8J3CGT8</accession>
<dbReference type="AlphaFoldDB" id="A0A8J3CGT8"/>
<dbReference type="RefSeq" id="WP_189061141.1">
    <property type="nucleotide sequence ID" value="NZ_BMMK01000035.1"/>
</dbReference>
<proteinExistence type="predicted"/>
<organism evidence="1 2">
    <name type="scientific">Longimycelium tulufanense</name>
    <dbReference type="NCBI Taxonomy" id="907463"/>
    <lineage>
        <taxon>Bacteria</taxon>
        <taxon>Bacillati</taxon>
        <taxon>Actinomycetota</taxon>
        <taxon>Actinomycetes</taxon>
        <taxon>Pseudonocardiales</taxon>
        <taxon>Pseudonocardiaceae</taxon>
        <taxon>Longimycelium</taxon>
    </lineage>
</organism>
<sequence>MADAKPGDDHNLERFWKFGRGAARIRWGTEGDFARCVRQLDEHVGSERAKRICAQWHKDMNGFWPGDKRNR</sequence>
<reference evidence="1" key="1">
    <citation type="journal article" date="2014" name="Int. J. Syst. Evol. Microbiol.">
        <title>Complete genome sequence of Corynebacterium casei LMG S-19264T (=DSM 44701T), isolated from a smear-ripened cheese.</title>
        <authorList>
            <consortium name="US DOE Joint Genome Institute (JGI-PGF)"/>
            <person name="Walter F."/>
            <person name="Albersmeier A."/>
            <person name="Kalinowski J."/>
            <person name="Ruckert C."/>
        </authorList>
    </citation>
    <scope>NUCLEOTIDE SEQUENCE</scope>
    <source>
        <strain evidence="1">CGMCC 4.5737</strain>
    </source>
</reference>
<dbReference type="EMBL" id="BMMK01000035">
    <property type="protein sequence ID" value="GGM75659.1"/>
    <property type="molecule type" value="Genomic_DNA"/>
</dbReference>
<evidence type="ECO:0000313" key="2">
    <source>
        <dbReference type="Proteomes" id="UP000637578"/>
    </source>
</evidence>
<dbReference type="Proteomes" id="UP000637578">
    <property type="component" value="Unassembled WGS sequence"/>
</dbReference>
<comment type="caution">
    <text evidence="1">The sequence shown here is derived from an EMBL/GenBank/DDBJ whole genome shotgun (WGS) entry which is preliminary data.</text>
</comment>
<reference evidence="1" key="2">
    <citation type="submission" date="2020-09" db="EMBL/GenBank/DDBJ databases">
        <authorList>
            <person name="Sun Q."/>
            <person name="Zhou Y."/>
        </authorList>
    </citation>
    <scope>NUCLEOTIDE SEQUENCE</scope>
    <source>
        <strain evidence="1">CGMCC 4.5737</strain>
    </source>
</reference>
<protein>
    <submittedName>
        <fullName evidence="1">Uncharacterized protein</fullName>
    </submittedName>
</protein>
<evidence type="ECO:0000313" key="1">
    <source>
        <dbReference type="EMBL" id="GGM75659.1"/>
    </source>
</evidence>
<keyword evidence="2" id="KW-1185">Reference proteome</keyword>
<name>A0A8J3CGT8_9PSEU</name>
<gene>
    <name evidence="1" type="ORF">GCM10012275_52950</name>
</gene>